<feature type="binding site" evidence="4">
    <location>
        <position position="164"/>
    </location>
    <ligand>
        <name>substrate</name>
    </ligand>
</feature>
<dbReference type="InterPro" id="IPR010905">
    <property type="entry name" value="Glyco_hydro_88"/>
</dbReference>
<dbReference type="EMBL" id="UAVW01000007">
    <property type="protein sequence ID" value="SQB10733.1"/>
    <property type="molecule type" value="Genomic_DNA"/>
</dbReference>
<accession>A0A174UI49</accession>
<evidence type="ECO:0000313" key="5">
    <source>
        <dbReference type="EMBL" id="CUQ19698.1"/>
    </source>
</evidence>
<dbReference type="PANTHER" id="PTHR36845">
    <property type="entry name" value="HYDROLASE, PUTATIVE (AFU_ORTHOLOGUE AFUA_7G05090)-RELATED"/>
    <property type="match status" value="1"/>
</dbReference>
<dbReference type="Proteomes" id="UP000251853">
    <property type="component" value="Unassembled WGS sequence"/>
</dbReference>
<keyword evidence="5" id="KW-0326">Glycosidase</keyword>
<feature type="binding site" evidence="4">
    <location>
        <position position="240"/>
    </location>
    <ligand>
        <name>substrate</name>
    </ligand>
</feature>
<dbReference type="PANTHER" id="PTHR36845:SF1">
    <property type="entry name" value="HYDROLASE, PUTATIVE (AFU_ORTHOLOGUE AFUA_7G05090)-RELATED"/>
    <property type="match status" value="1"/>
</dbReference>
<evidence type="ECO:0000313" key="6">
    <source>
        <dbReference type="EMBL" id="SQB10733.1"/>
    </source>
</evidence>
<sequence length="384" mass="43723">MDESLKMEVPNWLDGVFDKLKTKVKQEAERLNDIIPYIPKDGKYRDIDTREGIYMWTNGFWAGILWHLFYETGDCIYADTARKIETRLDGALHGFEGLYHDVGFMFSLSAVADYRITENRQSKIRGLHAATILAGRYNPTGEYIRAWNQPSWTKEDVSGWVIIDSMMNLPLLYWAGLETGDSRFGDIAVRHANTILRYGLREDGSTNHIIVLNPKTGEFVDNPRGQGFASGSSWSRGQAWALYGFALSYRYTGEKKFLDASKRSAHYCIANLSLNDWLPVVDFRSPEHFAKFDSTAGMAIAAGLLELAEHVDEYEKELYDKSAVKILKACESKFCNWNPEEDGIVTGGTVLYHSKENANVPIIYGDYFFAEAVMRLRGKHILLW</sequence>
<evidence type="ECO:0000256" key="3">
    <source>
        <dbReference type="PIRSR" id="PIRSR610905-1"/>
    </source>
</evidence>
<dbReference type="Pfam" id="PF07470">
    <property type="entry name" value="Glyco_hydro_88"/>
    <property type="match status" value="1"/>
</dbReference>
<feature type="binding site" evidence="4">
    <location>
        <position position="236"/>
    </location>
    <ligand>
        <name>substrate</name>
    </ligand>
</feature>
<reference evidence="6 8" key="2">
    <citation type="submission" date="2018-06" db="EMBL/GenBank/DDBJ databases">
        <authorList>
            <consortium name="Pathogen Informatics"/>
            <person name="Doyle S."/>
        </authorList>
    </citation>
    <scope>NUCLEOTIDE SEQUENCE [LARGE SCALE GENOMIC DNA]</scope>
    <source>
        <strain evidence="6 8">NCTC11224</strain>
    </source>
</reference>
<protein>
    <submittedName>
        <fullName evidence="5">Glycosyl hydrolase family protein</fullName>
        <ecNumber evidence="5">3.2.1.179</ecNumber>
    </submittedName>
</protein>
<feature type="binding site" evidence="4">
    <location>
        <position position="101"/>
    </location>
    <ligand>
        <name>substrate</name>
    </ligand>
</feature>
<dbReference type="InterPro" id="IPR012341">
    <property type="entry name" value="6hp_glycosidase-like_sf"/>
</dbReference>
<reference evidence="5 7" key="1">
    <citation type="submission" date="2015-09" db="EMBL/GenBank/DDBJ databases">
        <authorList>
            <consortium name="Pathogen Informatics"/>
        </authorList>
    </citation>
    <scope>NUCLEOTIDE SEQUENCE [LARGE SCALE GENOMIC DNA]</scope>
    <source>
        <strain evidence="5 7">2789STDY5834865</strain>
    </source>
</reference>
<evidence type="ECO:0000256" key="1">
    <source>
        <dbReference type="ARBA" id="ARBA00022801"/>
    </source>
</evidence>
<comment type="similarity">
    <text evidence="2">Belongs to the glycosyl hydrolase 88 family.</text>
</comment>
<dbReference type="RefSeq" id="WP_057573109.1">
    <property type="nucleotide sequence ID" value="NZ_CZAB01000110.1"/>
</dbReference>
<dbReference type="AlphaFoldDB" id="A0A174UI49"/>
<evidence type="ECO:0000256" key="4">
    <source>
        <dbReference type="PIRSR" id="PIRSR610905-2"/>
    </source>
</evidence>
<dbReference type="GO" id="GO:0052757">
    <property type="term" value="F:chondroitin hydrolase activity"/>
    <property type="evidence" value="ECO:0007669"/>
    <property type="project" value="TreeGrafter"/>
</dbReference>
<dbReference type="GO" id="GO:0000272">
    <property type="term" value="P:polysaccharide catabolic process"/>
    <property type="evidence" value="ECO:0007669"/>
    <property type="project" value="TreeGrafter"/>
</dbReference>
<evidence type="ECO:0000256" key="2">
    <source>
        <dbReference type="ARBA" id="ARBA00038358"/>
    </source>
</evidence>
<proteinExistence type="inferred from homology"/>
<dbReference type="EC" id="3.2.1.179" evidence="5"/>
<keyword evidence="1 5" id="KW-0378">Hydrolase</keyword>
<dbReference type="EMBL" id="CZAB01000110">
    <property type="protein sequence ID" value="CUQ19698.1"/>
    <property type="molecule type" value="Genomic_DNA"/>
</dbReference>
<name>A0A174UI49_9FIRM</name>
<keyword evidence="8" id="KW-1185">Reference proteome</keyword>
<dbReference type="Proteomes" id="UP000095512">
    <property type="component" value="Unassembled WGS sequence"/>
</dbReference>
<dbReference type="InterPro" id="IPR008928">
    <property type="entry name" value="6-hairpin_glycosidase_sf"/>
</dbReference>
<evidence type="ECO:0000313" key="7">
    <source>
        <dbReference type="Proteomes" id="UP000095512"/>
    </source>
</evidence>
<organism evidence="5 7">
    <name type="scientific">Enterocloster clostridioformis</name>
    <dbReference type="NCBI Taxonomy" id="1531"/>
    <lineage>
        <taxon>Bacteria</taxon>
        <taxon>Bacillati</taxon>
        <taxon>Bacillota</taxon>
        <taxon>Clostridia</taxon>
        <taxon>Lachnospirales</taxon>
        <taxon>Lachnospiraceae</taxon>
        <taxon>Enterocloster</taxon>
    </lineage>
</organism>
<feature type="active site" description="Proton donor" evidence="3">
    <location>
        <position position="164"/>
    </location>
</feature>
<dbReference type="SUPFAM" id="SSF48208">
    <property type="entry name" value="Six-hairpin glycosidases"/>
    <property type="match status" value="1"/>
</dbReference>
<dbReference type="Gene3D" id="1.50.10.10">
    <property type="match status" value="1"/>
</dbReference>
<feature type="active site" description="Nucleophile" evidence="3">
    <location>
        <position position="101"/>
    </location>
</feature>
<feature type="binding site" evidence="4">
    <location>
        <position position="354"/>
    </location>
    <ligand>
        <name>substrate</name>
    </ligand>
</feature>
<dbReference type="InterPro" id="IPR052369">
    <property type="entry name" value="UG_Glycosaminoglycan_Hydrolase"/>
</dbReference>
<evidence type="ECO:0000313" key="8">
    <source>
        <dbReference type="Proteomes" id="UP000251853"/>
    </source>
</evidence>
<gene>
    <name evidence="5" type="primary">ugl_2</name>
    <name evidence="5" type="ORF">ERS852480_05121</name>
    <name evidence="6" type="ORF">NCTC11224_02070</name>
</gene>